<reference evidence="6 7" key="1">
    <citation type="submission" date="2020-08" db="EMBL/GenBank/DDBJ databases">
        <title>Genomic Encyclopedia of Type Strains, Phase IV (KMG-IV): sequencing the most valuable type-strain genomes for metagenomic binning, comparative biology and taxonomic classification.</title>
        <authorList>
            <person name="Goeker M."/>
        </authorList>
    </citation>
    <scope>NUCLEOTIDE SEQUENCE [LARGE SCALE GENOMIC DNA]</scope>
    <source>
        <strain evidence="6 7">DSM 29853</strain>
    </source>
</reference>
<protein>
    <submittedName>
        <fullName evidence="6">DNA-binding IclR family transcriptional regulator</fullName>
    </submittedName>
</protein>
<gene>
    <name evidence="6" type="ORF">GGR23_001517</name>
</gene>
<feature type="domain" description="HTH iclR-type" evidence="4">
    <location>
        <begin position="11"/>
        <end position="72"/>
    </location>
</feature>
<dbReference type="GO" id="GO:0045892">
    <property type="term" value="P:negative regulation of DNA-templated transcription"/>
    <property type="evidence" value="ECO:0007669"/>
    <property type="project" value="TreeGrafter"/>
</dbReference>
<evidence type="ECO:0000313" key="6">
    <source>
        <dbReference type="EMBL" id="MBB4064340.1"/>
    </source>
</evidence>
<organism evidence="6 7">
    <name type="scientific">Gellertiella hungarica</name>
    <dbReference type="NCBI Taxonomy" id="1572859"/>
    <lineage>
        <taxon>Bacteria</taxon>
        <taxon>Pseudomonadati</taxon>
        <taxon>Pseudomonadota</taxon>
        <taxon>Alphaproteobacteria</taxon>
        <taxon>Hyphomicrobiales</taxon>
        <taxon>Rhizobiaceae</taxon>
        <taxon>Gellertiella</taxon>
    </lineage>
</organism>
<dbReference type="PROSITE" id="PS51078">
    <property type="entry name" value="ICLR_ED"/>
    <property type="match status" value="1"/>
</dbReference>
<sequence>MAVDKAKGRDTGTLGKAMRLLDLVAEADLPLRFSDILARSGEPRGTVHRQLTHLVEEGLLEIGSDSTYRPGLRLLSLAARAWASADFREIAAPALRALHEETGETVHLGVLRGTDVIYLDKVESRQSVRMHSQIGKASPLYCTGIGKAALSLLPKEEASRLIAGLDFHRFTPSTITSAAALEEELEAIRMAGHAFDREEHEEGIRCVAAPIRLSGSERAAGVSVTGPAFRVGRDRLEHWADAVKRTAARIGEEAALRLGPRH</sequence>
<comment type="caution">
    <text evidence="6">The sequence shown here is derived from an EMBL/GenBank/DDBJ whole genome shotgun (WGS) entry which is preliminary data.</text>
</comment>
<dbReference type="AlphaFoldDB" id="A0A7W6NJF6"/>
<dbReference type="GO" id="GO:0003677">
    <property type="term" value="F:DNA binding"/>
    <property type="evidence" value="ECO:0007669"/>
    <property type="project" value="UniProtKB-KW"/>
</dbReference>
<evidence type="ECO:0000256" key="2">
    <source>
        <dbReference type="ARBA" id="ARBA00023125"/>
    </source>
</evidence>
<dbReference type="GO" id="GO:0003700">
    <property type="term" value="F:DNA-binding transcription factor activity"/>
    <property type="evidence" value="ECO:0007669"/>
    <property type="project" value="TreeGrafter"/>
</dbReference>
<dbReference type="Gene3D" id="3.30.450.40">
    <property type="match status" value="1"/>
</dbReference>
<dbReference type="EMBL" id="JACIEZ010000002">
    <property type="protein sequence ID" value="MBB4064340.1"/>
    <property type="molecule type" value="Genomic_DNA"/>
</dbReference>
<dbReference type="InterPro" id="IPR029016">
    <property type="entry name" value="GAF-like_dom_sf"/>
</dbReference>
<dbReference type="SUPFAM" id="SSF55781">
    <property type="entry name" value="GAF domain-like"/>
    <property type="match status" value="1"/>
</dbReference>
<evidence type="ECO:0000313" key="7">
    <source>
        <dbReference type="Proteomes" id="UP000528286"/>
    </source>
</evidence>
<keyword evidence="1" id="KW-0805">Transcription regulation</keyword>
<dbReference type="Gene3D" id="1.10.10.10">
    <property type="entry name" value="Winged helix-like DNA-binding domain superfamily/Winged helix DNA-binding domain"/>
    <property type="match status" value="1"/>
</dbReference>
<dbReference type="InterPro" id="IPR005471">
    <property type="entry name" value="Tscrpt_reg_IclR_N"/>
</dbReference>
<dbReference type="SUPFAM" id="SSF46785">
    <property type="entry name" value="Winged helix' DNA-binding domain"/>
    <property type="match status" value="1"/>
</dbReference>
<keyword evidence="2 6" id="KW-0238">DNA-binding</keyword>
<evidence type="ECO:0000256" key="3">
    <source>
        <dbReference type="ARBA" id="ARBA00023163"/>
    </source>
</evidence>
<dbReference type="InterPro" id="IPR050707">
    <property type="entry name" value="HTH_MetabolicPath_Reg"/>
</dbReference>
<dbReference type="InterPro" id="IPR014757">
    <property type="entry name" value="Tscrpt_reg_IclR_C"/>
</dbReference>
<accession>A0A7W6NJF6</accession>
<evidence type="ECO:0000259" key="5">
    <source>
        <dbReference type="PROSITE" id="PS51078"/>
    </source>
</evidence>
<dbReference type="InterPro" id="IPR036388">
    <property type="entry name" value="WH-like_DNA-bd_sf"/>
</dbReference>
<evidence type="ECO:0000259" key="4">
    <source>
        <dbReference type="PROSITE" id="PS51077"/>
    </source>
</evidence>
<dbReference type="PROSITE" id="PS51077">
    <property type="entry name" value="HTH_ICLR"/>
    <property type="match status" value="1"/>
</dbReference>
<dbReference type="InterPro" id="IPR036390">
    <property type="entry name" value="WH_DNA-bd_sf"/>
</dbReference>
<proteinExistence type="predicted"/>
<keyword evidence="3" id="KW-0804">Transcription</keyword>
<dbReference type="RefSeq" id="WP_183365568.1">
    <property type="nucleotide sequence ID" value="NZ_JACIEZ010000002.1"/>
</dbReference>
<keyword evidence="7" id="KW-1185">Reference proteome</keyword>
<evidence type="ECO:0000256" key="1">
    <source>
        <dbReference type="ARBA" id="ARBA00023015"/>
    </source>
</evidence>
<dbReference type="SMART" id="SM00346">
    <property type="entry name" value="HTH_ICLR"/>
    <property type="match status" value="1"/>
</dbReference>
<dbReference type="Pfam" id="PF09339">
    <property type="entry name" value="HTH_IclR"/>
    <property type="match status" value="1"/>
</dbReference>
<dbReference type="PANTHER" id="PTHR30136">
    <property type="entry name" value="HELIX-TURN-HELIX TRANSCRIPTIONAL REGULATOR, ICLR FAMILY"/>
    <property type="match status" value="1"/>
</dbReference>
<dbReference type="PANTHER" id="PTHR30136:SF24">
    <property type="entry name" value="HTH-TYPE TRANSCRIPTIONAL REPRESSOR ALLR"/>
    <property type="match status" value="1"/>
</dbReference>
<feature type="domain" description="IclR-ED" evidence="5">
    <location>
        <begin position="73"/>
        <end position="256"/>
    </location>
</feature>
<dbReference type="Proteomes" id="UP000528286">
    <property type="component" value="Unassembled WGS sequence"/>
</dbReference>
<name>A0A7W6NJF6_9HYPH</name>
<dbReference type="Pfam" id="PF01614">
    <property type="entry name" value="IclR_C"/>
    <property type="match status" value="1"/>
</dbReference>